<evidence type="ECO:0000256" key="11">
    <source>
        <dbReference type="ARBA" id="ARBA00093408"/>
    </source>
</evidence>
<comment type="similarity">
    <text evidence="3 13">Belongs to the PIGM family.</text>
</comment>
<sequence length="390" mass="45259">MKFSGHCVLGLLVRLGCIYFGTIQDVVSEVKYTDIDYKVFTDAARNILNGDSPYSTHTFRYSPLLGFFLIPNILIHQEFGKILFSICDVLAAYIMHAILRAEGITIDESTKWCLFWLYNPLSIVITTRGNADALAAVLVLATIYLIKKNNIIGTGLIHGLAIHLRLYPIVFSLPLYISVNDQRSNKFLKMFYPNRKRLVLVLTCICSLLAISLFSYLLYGHEFIQNSYLYHLTRFDIRHNYSVYFYLQYLSYQIGLTQVTKYLMILPQAALLLLVALVYGSKRTLAFCEMCMAFILVMFNSVVTCQYFIWYISLLPLCLKDLKFTKKEMFLVSNYWFTSQAAWLLPAYLLEFKAQDTFLYIWIQCLVFFWANIVVLTSFIRNYCPKQKSQ</sequence>
<evidence type="ECO:0000256" key="9">
    <source>
        <dbReference type="ARBA" id="ARBA00022989"/>
    </source>
</evidence>
<evidence type="ECO:0000256" key="1">
    <source>
        <dbReference type="ARBA" id="ARBA00004477"/>
    </source>
</evidence>
<dbReference type="GO" id="GO:1990529">
    <property type="term" value="C:glycosylphosphatidylinositol-mannosyltransferase I complex"/>
    <property type="evidence" value="ECO:0007669"/>
    <property type="project" value="TreeGrafter"/>
</dbReference>
<keyword evidence="9 13" id="KW-1133">Transmembrane helix</keyword>
<dbReference type="Proteomes" id="UP001461498">
    <property type="component" value="Unassembled WGS sequence"/>
</dbReference>
<feature type="transmembrane region" description="Helical" evidence="13">
    <location>
        <begin position="121"/>
        <end position="145"/>
    </location>
</feature>
<dbReference type="InterPro" id="IPR007704">
    <property type="entry name" value="PIG-M"/>
</dbReference>
<feature type="transmembrane region" description="Helical" evidence="13">
    <location>
        <begin position="361"/>
        <end position="380"/>
    </location>
</feature>
<proteinExistence type="inferred from homology"/>
<keyword evidence="5 13" id="KW-0328">Glycosyltransferase</keyword>
<dbReference type="EMBL" id="JAPXFL010000002">
    <property type="protein sequence ID" value="KAK9510971.1"/>
    <property type="molecule type" value="Genomic_DNA"/>
</dbReference>
<evidence type="ECO:0000256" key="4">
    <source>
        <dbReference type="ARBA" id="ARBA00022502"/>
    </source>
</evidence>
<evidence type="ECO:0000256" key="6">
    <source>
        <dbReference type="ARBA" id="ARBA00022679"/>
    </source>
</evidence>
<evidence type="ECO:0000256" key="8">
    <source>
        <dbReference type="ARBA" id="ARBA00022824"/>
    </source>
</evidence>
<comment type="subcellular location">
    <subcellularLocation>
        <location evidence="1 13">Endoplasmic reticulum membrane</location>
        <topology evidence="1 13">Multi-pass membrane protein</topology>
    </subcellularLocation>
</comment>
<evidence type="ECO:0000313" key="15">
    <source>
        <dbReference type="Proteomes" id="UP001461498"/>
    </source>
</evidence>
<protein>
    <recommendedName>
        <fullName evidence="12 13">GPI alpha-1,4-mannosyltransferase I, catalytic subunit</fullName>
        <ecNumber evidence="13">2.4.1.-</ecNumber>
    </recommendedName>
    <alternativeName>
        <fullName evidence="13">GPI mannosyltransferase I</fullName>
    </alternativeName>
</protein>
<keyword evidence="10 13" id="KW-0472">Membrane</keyword>
<evidence type="ECO:0000313" key="14">
    <source>
        <dbReference type="EMBL" id="KAK9510970.1"/>
    </source>
</evidence>
<evidence type="ECO:0000256" key="13">
    <source>
        <dbReference type="RuleBase" id="RU365064"/>
    </source>
</evidence>
<dbReference type="GO" id="GO:0051751">
    <property type="term" value="F:alpha-1,4-mannosyltransferase activity"/>
    <property type="evidence" value="ECO:0007669"/>
    <property type="project" value="InterPro"/>
</dbReference>
<comment type="caution">
    <text evidence="14">The sequence shown here is derived from an EMBL/GenBank/DDBJ whole genome shotgun (WGS) entry which is preliminary data.</text>
</comment>
<keyword evidence="4 13" id="KW-0337">GPI-anchor biosynthesis</keyword>
<keyword evidence="8 13" id="KW-0256">Endoplasmic reticulum</keyword>
<keyword evidence="7 13" id="KW-0812">Transmembrane</keyword>
<dbReference type="GO" id="GO:0006506">
    <property type="term" value="P:GPI anchor biosynthetic process"/>
    <property type="evidence" value="ECO:0007669"/>
    <property type="project" value="UniProtKB-KW"/>
</dbReference>
<evidence type="ECO:0000256" key="3">
    <source>
        <dbReference type="ARBA" id="ARBA00011071"/>
    </source>
</evidence>
<dbReference type="PANTHER" id="PTHR12886">
    <property type="entry name" value="PIG-M MANNOSYLTRANSFERASE"/>
    <property type="match status" value="1"/>
</dbReference>
<feature type="transmembrane region" description="Helical" evidence="13">
    <location>
        <begin position="292"/>
        <end position="317"/>
    </location>
</feature>
<organism evidence="14 15">
    <name type="scientific">Rhynocoris fuscipes</name>
    <dbReference type="NCBI Taxonomy" id="488301"/>
    <lineage>
        <taxon>Eukaryota</taxon>
        <taxon>Metazoa</taxon>
        <taxon>Ecdysozoa</taxon>
        <taxon>Arthropoda</taxon>
        <taxon>Hexapoda</taxon>
        <taxon>Insecta</taxon>
        <taxon>Pterygota</taxon>
        <taxon>Neoptera</taxon>
        <taxon>Paraneoptera</taxon>
        <taxon>Hemiptera</taxon>
        <taxon>Heteroptera</taxon>
        <taxon>Panheteroptera</taxon>
        <taxon>Cimicomorpha</taxon>
        <taxon>Reduviidae</taxon>
        <taxon>Harpactorinae</taxon>
        <taxon>Harpactorini</taxon>
        <taxon>Rhynocoris</taxon>
    </lineage>
</organism>
<dbReference type="GO" id="GO:0005789">
    <property type="term" value="C:endoplasmic reticulum membrane"/>
    <property type="evidence" value="ECO:0007669"/>
    <property type="project" value="UniProtKB-SubCell"/>
</dbReference>
<feature type="transmembrane region" description="Helical" evidence="13">
    <location>
        <begin position="262"/>
        <end position="280"/>
    </location>
</feature>
<comment type="pathway">
    <text evidence="2 13">Glycolipid biosynthesis; glycosylphosphatidylinositol-anchor biosynthesis.</text>
</comment>
<evidence type="ECO:0000256" key="7">
    <source>
        <dbReference type="ARBA" id="ARBA00022692"/>
    </source>
</evidence>
<dbReference type="GO" id="GO:0004376">
    <property type="term" value="F:GPI mannosyltransferase activity"/>
    <property type="evidence" value="ECO:0007669"/>
    <property type="project" value="InterPro"/>
</dbReference>
<reference evidence="14 15" key="1">
    <citation type="submission" date="2022-12" db="EMBL/GenBank/DDBJ databases">
        <title>Chromosome-level genome assembly of true bugs.</title>
        <authorList>
            <person name="Ma L."/>
            <person name="Li H."/>
        </authorList>
    </citation>
    <scope>NUCLEOTIDE SEQUENCE [LARGE SCALE GENOMIC DNA]</scope>
    <source>
        <strain evidence="14">Lab_2022b</strain>
    </source>
</reference>
<dbReference type="EMBL" id="JAPXFL010000002">
    <property type="protein sequence ID" value="KAK9510970.1"/>
    <property type="molecule type" value="Genomic_DNA"/>
</dbReference>
<evidence type="ECO:0000256" key="2">
    <source>
        <dbReference type="ARBA" id="ARBA00004687"/>
    </source>
</evidence>
<feature type="transmembrane region" description="Helical" evidence="13">
    <location>
        <begin position="82"/>
        <end position="101"/>
    </location>
</feature>
<dbReference type="PANTHER" id="PTHR12886:SF0">
    <property type="entry name" value="GPI MANNOSYLTRANSFERASE 1"/>
    <property type="match status" value="1"/>
</dbReference>
<gene>
    <name evidence="14" type="ORF">O3M35_005635</name>
</gene>
<evidence type="ECO:0000256" key="12">
    <source>
        <dbReference type="ARBA" id="ARBA00093608"/>
    </source>
</evidence>
<dbReference type="AlphaFoldDB" id="A0AAW1DMM6"/>
<feature type="transmembrane region" description="Helical" evidence="13">
    <location>
        <begin position="197"/>
        <end position="219"/>
    </location>
</feature>
<comment type="function">
    <text evidence="11 13">Catalytic subunit of the glycosylphosphatidylinositol-mannosyltransferase I complex which catalyzes the transfer of the first mannose, via an alpha-1,4 bond from a dolichol-phosphate-mannose (Dol-P-Man) to the glucosaminyl acyl phosphatidylinositol (GlcN-(acyl)PI) intermediate to generate alpha-D-Man-(1-&gt;4)-alpha-D-GlcN-(1-&gt;6)-(1-radyl,2-acyl-sn-glycero-3-phospho)-2-acyl-inositol and participates in the sixth step of the glycosylphosphatidylinositol-anchor biosynthesis.</text>
</comment>
<dbReference type="Pfam" id="PF05007">
    <property type="entry name" value="Mannosyl_trans"/>
    <property type="match status" value="1"/>
</dbReference>
<keyword evidence="6 13" id="KW-0808">Transferase</keyword>
<dbReference type="EC" id="2.4.1.-" evidence="13"/>
<name>A0AAW1DMM6_9HEMI</name>
<evidence type="ECO:0000256" key="10">
    <source>
        <dbReference type="ARBA" id="ARBA00023136"/>
    </source>
</evidence>
<keyword evidence="15" id="KW-1185">Reference proteome</keyword>
<feature type="transmembrane region" description="Helical" evidence="13">
    <location>
        <begin position="58"/>
        <end position="75"/>
    </location>
</feature>
<evidence type="ECO:0000256" key="5">
    <source>
        <dbReference type="ARBA" id="ARBA00022676"/>
    </source>
</evidence>
<accession>A0AAW1DMM6</accession>